<dbReference type="PANTHER" id="PTHR12436:SF3">
    <property type="entry name" value="GERMINAL-CENTER ASSOCIATED NUCLEAR PROTEIN"/>
    <property type="match status" value="1"/>
</dbReference>
<comment type="caution">
    <text evidence="3">The sequence shown here is derived from an EMBL/GenBank/DDBJ whole genome shotgun (WGS) entry which is preliminary data.</text>
</comment>
<reference evidence="3" key="1">
    <citation type="submission" date="2022-07" db="EMBL/GenBank/DDBJ databases">
        <title>Draft genome sequence of Zalerion maritima ATCC 34329, a (micro)plastics degrading marine fungus.</title>
        <authorList>
            <person name="Paco A."/>
            <person name="Goncalves M.F.M."/>
            <person name="Rocha-Santos T.A.P."/>
            <person name="Alves A."/>
        </authorList>
    </citation>
    <scope>NUCLEOTIDE SEQUENCE</scope>
    <source>
        <strain evidence="3">ATCC 34329</strain>
    </source>
</reference>
<feature type="compositionally biased region" description="Basic and acidic residues" evidence="1">
    <location>
        <begin position="827"/>
        <end position="837"/>
    </location>
</feature>
<name>A0AAD5RXH3_9PEZI</name>
<feature type="compositionally biased region" description="Pro residues" evidence="1">
    <location>
        <begin position="774"/>
        <end position="786"/>
    </location>
</feature>
<sequence length="1214" mass="133821">MATANPFSNAAPVGTSSKPNPFAPASSHFSQGSAQSTARTAMTTGFSNPFGGPSAPVTTAPFGAPPTDNTSSFTTFNSTKPQNKPRFGAPTQPASKRKPEPNGKPFGGARKTPEPNGTPFGAPAIPFGGPNKQQPSKPPKKAPHKPSPAPLSHLNGSSSSNPYASSIQQHLASNGIRPPKWPKDPDSNMTAMDNLMQKHKKYREDARTSLIKANLIDDPDKPKKLADALTFKGICDDMCPEYEKIKRIVQRDVKFAEKTDGKVDPSLMIKALARSAAGQEAPLPMDVLSIAACRNTLDYLLDDVLQSDDNLPTFHGFLWDRTRAIRRDFVFHSSTSDEEKLHQIYVLETIVRFHVVSLHLMSQKDFAPEGYSEKQEIEQLSKGLLSLQDIYKKCREEKRVKPPNEAEFVAYSIILYARDSSALSRVYRWGKELVDKSNEVRTAIALTEAIQNTWDDQGPEVGRPSDSLMPFETALPGYTTLFSTLEDVKVSYTMACFGEMLFGWVRQSILKTIHTAFWRPRIQVKDFTVDRLQRMLRFDTVDEVIEFVEKHGLEFDANDQGDLYMILVHKANFDMPHIPQSFSSLVEKKRSDRPITQVVREQVYEDGASQAVHETHEVQDNDDSLFVGNQPDVPPEAPSSSVLPSLEPKPPQGILSFEKPPAPAPPSIFPPPPNKSPNVFSAGLPTSPHPSTSPFNFTKPTPPLNSAPTPAPKPASQPSLPTFSAPAPTPADPPRPSIFPPPVRSAAPPSIFPAPRASTLAAPSSISAPASATPQPPIEPSAPAIPKPTSSLLPSSLSLGPPSSQTPPSSSTSTSAPKASTPSRTPSPKEESQRDAFDTFIPLKQSVKPKDKIKGFARWIALGDGGLLEQFLEVEVENLCMEVFAFYQDACDQKAAEEFRYNTMATRYGTMWRNITTRNVKRRQVIANRAKVQAWREKKIARDRESRLAEERKRKQPKPDKLKAFKKVVSAQQSSTDKQALKTALLGTGLLDGLRDPRLSAERLAHSTRSQPPSEISDIAETSSIVSGISSMSKTGKTARVLESLQQTERGHSNFRRSLPLPETKKRQSIGLDPYWMYKLHGQTLMPNGQILPEKIAKDIEQGRQYPKLYNSHPTSMSPPYATKRQRSASEAVDDSPPPGMSISKKSRVMPTSLEDGDEERRERLERVKRNDPETYALIISTRETSALLDDATEVLRDMNMRGVSEGVFATEEL</sequence>
<protein>
    <submittedName>
        <fullName evidence="3">Leucine permease transcriptional regulator</fullName>
    </submittedName>
</protein>
<dbReference type="GO" id="GO:0070390">
    <property type="term" value="C:transcription export complex 2"/>
    <property type="evidence" value="ECO:0007669"/>
    <property type="project" value="TreeGrafter"/>
</dbReference>
<evidence type="ECO:0000259" key="2">
    <source>
        <dbReference type="Pfam" id="PF03399"/>
    </source>
</evidence>
<feature type="region of interest" description="Disordered" evidence="1">
    <location>
        <begin position="1109"/>
        <end position="1164"/>
    </location>
</feature>
<feature type="region of interest" description="Disordered" evidence="1">
    <location>
        <begin position="616"/>
        <end position="839"/>
    </location>
</feature>
<accession>A0AAD5RXH3</accession>
<feature type="compositionally biased region" description="Low complexity" evidence="1">
    <location>
        <begin position="757"/>
        <end position="773"/>
    </location>
</feature>
<evidence type="ECO:0000256" key="1">
    <source>
        <dbReference type="SAM" id="MobiDB-lite"/>
    </source>
</evidence>
<feature type="compositionally biased region" description="Polar residues" evidence="1">
    <location>
        <begin position="27"/>
        <end position="47"/>
    </location>
</feature>
<feature type="compositionally biased region" description="Pro residues" evidence="1">
    <location>
        <begin position="700"/>
        <end position="715"/>
    </location>
</feature>
<dbReference type="InterPro" id="IPR005062">
    <property type="entry name" value="SAC3/GANP/THP3_conserved"/>
</dbReference>
<feature type="compositionally biased region" description="Low complexity" evidence="1">
    <location>
        <begin position="117"/>
        <end position="135"/>
    </location>
</feature>
<dbReference type="Gene3D" id="1.25.40.990">
    <property type="match status" value="1"/>
</dbReference>
<feature type="region of interest" description="Disordered" evidence="1">
    <location>
        <begin position="1"/>
        <end position="166"/>
    </location>
</feature>
<dbReference type="GO" id="GO:0006406">
    <property type="term" value="P:mRNA export from nucleus"/>
    <property type="evidence" value="ECO:0007669"/>
    <property type="project" value="TreeGrafter"/>
</dbReference>
<keyword evidence="4" id="KW-1185">Reference proteome</keyword>
<evidence type="ECO:0000313" key="3">
    <source>
        <dbReference type="EMBL" id="KAJ2905843.1"/>
    </source>
</evidence>
<feature type="compositionally biased region" description="Pro residues" evidence="1">
    <location>
        <begin position="660"/>
        <end position="675"/>
    </location>
</feature>
<dbReference type="EMBL" id="JAKWBI020000023">
    <property type="protein sequence ID" value="KAJ2905843.1"/>
    <property type="molecule type" value="Genomic_DNA"/>
</dbReference>
<feature type="compositionally biased region" description="Low complexity" evidence="1">
    <location>
        <begin position="787"/>
        <end position="826"/>
    </location>
</feature>
<organism evidence="3 4">
    <name type="scientific">Zalerion maritima</name>
    <dbReference type="NCBI Taxonomy" id="339359"/>
    <lineage>
        <taxon>Eukaryota</taxon>
        <taxon>Fungi</taxon>
        <taxon>Dikarya</taxon>
        <taxon>Ascomycota</taxon>
        <taxon>Pezizomycotina</taxon>
        <taxon>Sordariomycetes</taxon>
        <taxon>Lulworthiomycetidae</taxon>
        <taxon>Lulworthiales</taxon>
        <taxon>Lulworthiaceae</taxon>
        <taxon>Zalerion</taxon>
    </lineage>
</organism>
<feature type="compositionally biased region" description="Pro residues" evidence="1">
    <location>
        <begin position="727"/>
        <end position="743"/>
    </location>
</feature>
<evidence type="ECO:0000313" key="4">
    <source>
        <dbReference type="Proteomes" id="UP001201980"/>
    </source>
</evidence>
<dbReference type="InterPro" id="IPR045107">
    <property type="entry name" value="SAC3/GANP/THP3"/>
</dbReference>
<feature type="domain" description="SAC3/GANP/THP3 conserved" evidence="2">
    <location>
        <begin position="238"/>
        <end position="556"/>
    </location>
</feature>
<feature type="compositionally biased region" description="Low complexity" evidence="1">
    <location>
        <begin position="150"/>
        <end position="166"/>
    </location>
</feature>
<dbReference type="Pfam" id="PF03399">
    <property type="entry name" value="SAC3_GANP"/>
    <property type="match status" value="1"/>
</dbReference>
<dbReference type="Proteomes" id="UP001201980">
    <property type="component" value="Unassembled WGS sequence"/>
</dbReference>
<dbReference type="GO" id="GO:0005737">
    <property type="term" value="C:cytoplasm"/>
    <property type="evidence" value="ECO:0007669"/>
    <property type="project" value="TreeGrafter"/>
</dbReference>
<dbReference type="AlphaFoldDB" id="A0AAD5RXH3"/>
<proteinExistence type="predicted"/>
<gene>
    <name evidence="3" type="ORF">MKZ38_004091</name>
</gene>
<feature type="compositionally biased region" description="Polar residues" evidence="1">
    <location>
        <begin position="1"/>
        <end position="19"/>
    </location>
</feature>
<feature type="compositionally biased region" description="Low complexity" evidence="1">
    <location>
        <begin position="69"/>
        <end position="79"/>
    </location>
</feature>
<dbReference type="PANTHER" id="PTHR12436">
    <property type="entry name" value="80 KDA MCM3-ASSOCIATED PROTEIN"/>
    <property type="match status" value="1"/>
</dbReference>
<feature type="compositionally biased region" description="Polar residues" evidence="1">
    <location>
        <begin position="689"/>
        <end position="699"/>
    </location>
</feature>